<dbReference type="EMBL" id="FRDM01000021">
    <property type="protein sequence ID" value="SHN83743.1"/>
    <property type="molecule type" value="Genomic_DNA"/>
</dbReference>
<accession>A0A1M7UL37</accession>
<dbReference type="AlphaFoldDB" id="A0A1M7UL37"/>
<dbReference type="Proteomes" id="UP000184428">
    <property type="component" value="Unassembled WGS sequence"/>
</dbReference>
<gene>
    <name evidence="2" type="ORF">SAMN05660350_03482</name>
</gene>
<proteinExistence type="predicted"/>
<protein>
    <submittedName>
        <fullName evidence="2">Uncharacterized protein</fullName>
    </submittedName>
</protein>
<evidence type="ECO:0000313" key="3">
    <source>
        <dbReference type="Proteomes" id="UP000184428"/>
    </source>
</evidence>
<dbReference type="OrthoDB" id="5525274at2"/>
<feature type="region of interest" description="Disordered" evidence="1">
    <location>
        <begin position="289"/>
        <end position="367"/>
    </location>
</feature>
<reference evidence="2 3" key="1">
    <citation type="submission" date="2016-12" db="EMBL/GenBank/DDBJ databases">
        <authorList>
            <person name="Song W.-J."/>
            <person name="Kurnit D.M."/>
        </authorList>
    </citation>
    <scope>NUCLEOTIDE SEQUENCE [LARGE SCALE GENOMIC DNA]</scope>
    <source>
        <strain evidence="2 3">DSM 43162</strain>
    </source>
</reference>
<name>A0A1M7UL37_9ACTN</name>
<dbReference type="RefSeq" id="WP_072919940.1">
    <property type="nucleotide sequence ID" value="NZ_FRDM01000021.1"/>
</dbReference>
<feature type="compositionally biased region" description="Low complexity" evidence="1">
    <location>
        <begin position="330"/>
        <end position="341"/>
    </location>
</feature>
<feature type="compositionally biased region" description="Pro residues" evidence="1">
    <location>
        <begin position="342"/>
        <end position="356"/>
    </location>
</feature>
<evidence type="ECO:0000313" key="2">
    <source>
        <dbReference type="EMBL" id="SHN83743.1"/>
    </source>
</evidence>
<sequence>MTGDSMGRLAVTWRPDADLDPAGSARLDRLVAALVDGGLDGGLVPSSDGAPTCVRRVVVPVHRMQWDGADDHLVAGWATALRAAVEGAVDAGGEDVVRFRSRPAARQDLVTALLRGDRAREWAWRLLGLWPAGGADGTADVLHRVLLELGRNEPSAVPGLLVAVARARLMPQLVAAAGAELVAGLVERAWQAAGGPRVGAPTPGGSPVPDGPVGSGLVPAPGAAEDELCTYLLDRSEVARAPAGAVPARSRGVLLPALAAAAVLEVEPALARRPGARALRAALAARLAGAPVTAAPPERPEPYPTATGRGIRPGPSDPPSHPAGSGTLDAPQAGGAGTEPAAAPPPPAAPGDPAPGGPAEATAHRAPAGATGWGGLLFLLPVVADLALPQRVADDPRRFGPVLRLVLHELARTIVARADPDGHPAAADDPAVLAFAGLPPTAPPPRLLRADLRLDPEVDAVAATLAERLPRTARDGDRAAGELFLAVCRRRAVVVADPGWIDVELDPEEVDVEVRRAGLDLDPGYVPWLGCVVRFRYG</sequence>
<evidence type="ECO:0000256" key="1">
    <source>
        <dbReference type="SAM" id="MobiDB-lite"/>
    </source>
</evidence>
<organism evidence="2 3">
    <name type="scientific">Geodermatophilus obscurus</name>
    <dbReference type="NCBI Taxonomy" id="1861"/>
    <lineage>
        <taxon>Bacteria</taxon>
        <taxon>Bacillati</taxon>
        <taxon>Actinomycetota</taxon>
        <taxon>Actinomycetes</taxon>
        <taxon>Geodermatophilales</taxon>
        <taxon>Geodermatophilaceae</taxon>
        <taxon>Geodermatophilus</taxon>
    </lineage>
</organism>